<dbReference type="PANTHER" id="PTHR39430">
    <property type="entry name" value="MEMBRANE-ASSOCIATED PROTEASE-RELATED"/>
    <property type="match status" value="1"/>
</dbReference>
<feature type="domain" description="CAAX prenyl protease 2/Lysostaphin resistance protein A-like" evidence="2">
    <location>
        <begin position="111"/>
        <end position="205"/>
    </location>
</feature>
<dbReference type="PANTHER" id="PTHR39430:SF1">
    <property type="entry name" value="PROTEASE"/>
    <property type="match status" value="1"/>
</dbReference>
<evidence type="ECO:0000313" key="4">
    <source>
        <dbReference type="Proteomes" id="UP000220133"/>
    </source>
</evidence>
<evidence type="ECO:0000259" key="2">
    <source>
        <dbReference type="Pfam" id="PF02517"/>
    </source>
</evidence>
<keyword evidence="1" id="KW-0812">Transmembrane</keyword>
<feature type="transmembrane region" description="Helical" evidence="1">
    <location>
        <begin position="166"/>
        <end position="188"/>
    </location>
</feature>
<dbReference type="GO" id="GO:0004175">
    <property type="term" value="F:endopeptidase activity"/>
    <property type="evidence" value="ECO:0007669"/>
    <property type="project" value="UniProtKB-ARBA"/>
</dbReference>
<sequence length="275" mass="30767">MKNFLQKIPVWLKVVLYFFILWLSTLLAALVPALNGFVFFLLVSVALGGLFLWSEDKSIFSLQFVPKSVRHWAQFFLGTVAGCGMLVLTTAITLQLTGDHWKFADQIRTGIILMTFVNTLFSAFVQEFVFRGYPFQALIRQYGTWIAQLAILIPFGFMHFHTGMTAAQMGLTMLTTGIGSILFGLAYIKTGHLMLPIGLHFGWNFAQSLIPRAASPENGSYGLIQITSSQHTYHTWEIIAPYLLVASLTILILYIVKRKPLNNELPGAISQAKIV</sequence>
<dbReference type="RefSeq" id="WP_098195621.1">
    <property type="nucleotide sequence ID" value="NZ_CP023777.1"/>
</dbReference>
<dbReference type="EMBL" id="CP023777">
    <property type="protein sequence ID" value="ATL49253.1"/>
    <property type="molecule type" value="Genomic_DNA"/>
</dbReference>
<name>A0A291QZI2_9BACT</name>
<proteinExistence type="predicted"/>
<gene>
    <name evidence="3" type="ORF">COR50_19895</name>
</gene>
<dbReference type="AlphaFoldDB" id="A0A291QZI2"/>
<feature type="transmembrane region" description="Helical" evidence="1">
    <location>
        <begin position="75"/>
        <end position="98"/>
    </location>
</feature>
<feature type="transmembrane region" description="Helical" evidence="1">
    <location>
        <begin position="110"/>
        <end position="130"/>
    </location>
</feature>
<accession>A0A291QZI2</accession>
<evidence type="ECO:0000256" key="1">
    <source>
        <dbReference type="SAM" id="Phobius"/>
    </source>
</evidence>
<reference evidence="3 4" key="1">
    <citation type="submission" date="2017-10" db="EMBL/GenBank/DDBJ databases">
        <title>Paenichitinophaga pekingensis gen. nov., sp. nov., isolated from activated sludge.</title>
        <authorList>
            <person name="Jin D."/>
            <person name="Kong X."/>
            <person name="Deng Y."/>
            <person name="Bai Z."/>
        </authorList>
    </citation>
    <scope>NUCLEOTIDE SEQUENCE [LARGE SCALE GENOMIC DNA]</scope>
    <source>
        <strain evidence="3 4">13</strain>
    </source>
</reference>
<evidence type="ECO:0000313" key="3">
    <source>
        <dbReference type="EMBL" id="ATL49253.1"/>
    </source>
</evidence>
<keyword evidence="4" id="KW-1185">Reference proteome</keyword>
<dbReference type="Proteomes" id="UP000220133">
    <property type="component" value="Chromosome"/>
</dbReference>
<keyword evidence="1" id="KW-0472">Membrane</keyword>
<feature type="transmembrane region" description="Helical" evidence="1">
    <location>
        <begin position="142"/>
        <end position="160"/>
    </location>
</feature>
<dbReference type="Pfam" id="PF02517">
    <property type="entry name" value="Rce1-like"/>
    <property type="match status" value="1"/>
</dbReference>
<dbReference type="InterPro" id="IPR003675">
    <property type="entry name" value="Rce1/LyrA-like_dom"/>
</dbReference>
<feature type="transmembrane region" description="Helical" evidence="1">
    <location>
        <begin position="37"/>
        <end position="54"/>
    </location>
</feature>
<keyword evidence="1" id="KW-1133">Transmembrane helix</keyword>
<feature type="transmembrane region" description="Helical" evidence="1">
    <location>
        <begin position="12"/>
        <end position="31"/>
    </location>
</feature>
<dbReference type="GO" id="GO:0080120">
    <property type="term" value="P:CAAX-box protein maturation"/>
    <property type="evidence" value="ECO:0007669"/>
    <property type="project" value="UniProtKB-ARBA"/>
</dbReference>
<dbReference type="KEGG" id="cbae:COR50_19895"/>
<dbReference type="OrthoDB" id="324900at2"/>
<feature type="transmembrane region" description="Helical" evidence="1">
    <location>
        <begin position="238"/>
        <end position="256"/>
    </location>
</feature>
<organism evidence="3 4">
    <name type="scientific">Chitinophaga caeni</name>
    <dbReference type="NCBI Taxonomy" id="2029983"/>
    <lineage>
        <taxon>Bacteria</taxon>
        <taxon>Pseudomonadati</taxon>
        <taxon>Bacteroidota</taxon>
        <taxon>Chitinophagia</taxon>
        <taxon>Chitinophagales</taxon>
        <taxon>Chitinophagaceae</taxon>
        <taxon>Chitinophaga</taxon>
    </lineage>
</organism>
<protein>
    <recommendedName>
        <fullName evidence="2">CAAX prenyl protease 2/Lysostaphin resistance protein A-like domain-containing protein</fullName>
    </recommendedName>
</protein>